<dbReference type="AlphaFoldDB" id="A0AA89BU81"/>
<reference evidence="2" key="1">
    <citation type="submission" date="2019-08" db="EMBL/GenBank/DDBJ databases">
        <title>The improved chromosome-level genome for the pearl oyster Pinctada fucata martensii using PacBio sequencing and Hi-C.</title>
        <authorList>
            <person name="Zheng Z."/>
        </authorList>
    </citation>
    <scope>NUCLEOTIDE SEQUENCE</scope>
    <source>
        <strain evidence="2">ZZ-2019</strain>
        <tissue evidence="2">Adductor muscle</tissue>
    </source>
</reference>
<name>A0AA89BU81_PINIB</name>
<accession>A0AA89BU81</accession>
<keyword evidence="3" id="KW-1185">Reference proteome</keyword>
<feature type="compositionally biased region" description="Polar residues" evidence="1">
    <location>
        <begin position="486"/>
        <end position="495"/>
    </location>
</feature>
<sequence length="538" mass="62909">MTVGDDDGRGLLEASDVRDEDEVSYDPLTLDQCIKQIMSQKRAEYQDMRQKAFQSARRVAQKVLQYAYSIHPLYQKYIRAKNEKVELLNFRAISSNIFLCVVPLKRPVRPYSFTFHHKRPQEYPTHRMFLTLNEDMPREEKIPLKQEWGHCVDRTGIVRPDLVLKWFNKGLKNTCDVFQLAEREKRKDPKRRYEKDHFDMFLENAKDGTLWMYISMGENEHNRLSFKINYVPSIPLKEVPKQLRLSVPIPNRRPYQVKRGSFIKEVNNDIEHGSELFYLEARLFDWSLTSGYQQSIAVSWGVGSTNLEDRAYKEICKITNSNYLDNIILLIGQIKHEHHVGLHPISNRLILNAIFQAHRQHLGTFKKADEWFFGVLEIILAQLNAQFAPAFFLNKLDLLEGWDSVSISDSAKEVKKIIRKLRKNPETLFKITGFRKETTDQQPSAVEETMEPEPEYTDSEDEQRREFEEEAQFDSDSYIADKDSQGRLSSVSDTNSEIDDRLDDSFAVESKNLQSLLTDSRNDQDDDMRDEDDSRGRS</sequence>
<evidence type="ECO:0000313" key="2">
    <source>
        <dbReference type="EMBL" id="KAK3087570.1"/>
    </source>
</evidence>
<evidence type="ECO:0000313" key="3">
    <source>
        <dbReference type="Proteomes" id="UP001186944"/>
    </source>
</evidence>
<protein>
    <submittedName>
        <fullName evidence="2">Uncharacterized protein</fullName>
    </submittedName>
</protein>
<gene>
    <name evidence="2" type="ORF">FSP39_007649</name>
</gene>
<evidence type="ECO:0000256" key="1">
    <source>
        <dbReference type="SAM" id="MobiDB-lite"/>
    </source>
</evidence>
<dbReference type="EMBL" id="VSWD01000011">
    <property type="protein sequence ID" value="KAK3087570.1"/>
    <property type="molecule type" value="Genomic_DNA"/>
</dbReference>
<feature type="region of interest" description="Disordered" evidence="1">
    <location>
        <begin position="434"/>
        <end position="538"/>
    </location>
</feature>
<comment type="caution">
    <text evidence="2">The sequence shown here is derived from an EMBL/GenBank/DDBJ whole genome shotgun (WGS) entry which is preliminary data.</text>
</comment>
<proteinExistence type="predicted"/>
<dbReference type="Proteomes" id="UP001186944">
    <property type="component" value="Unassembled WGS sequence"/>
</dbReference>
<feature type="compositionally biased region" description="Acidic residues" evidence="1">
    <location>
        <begin position="448"/>
        <end position="461"/>
    </location>
</feature>
<organism evidence="2 3">
    <name type="scientific">Pinctada imbricata</name>
    <name type="common">Atlantic pearl-oyster</name>
    <name type="synonym">Pinctada martensii</name>
    <dbReference type="NCBI Taxonomy" id="66713"/>
    <lineage>
        <taxon>Eukaryota</taxon>
        <taxon>Metazoa</taxon>
        <taxon>Spiralia</taxon>
        <taxon>Lophotrochozoa</taxon>
        <taxon>Mollusca</taxon>
        <taxon>Bivalvia</taxon>
        <taxon>Autobranchia</taxon>
        <taxon>Pteriomorphia</taxon>
        <taxon>Pterioida</taxon>
        <taxon>Pterioidea</taxon>
        <taxon>Pteriidae</taxon>
        <taxon>Pinctada</taxon>
    </lineage>
</organism>